<feature type="compositionally biased region" description="Basic and acidic residues" evidence="2">
    <location>
        <begin position="697"/>
        <end position="729"/>
    </location>
</feature>
<comment type="similarity">
    <text evidence="1">Belongs to the HEM-1/HEM-2 family.</text>
</comment>
<sequence length="1293" mass="147417">MSRGMMPSQQKLAEKLTIMNERGRGMLTRIYNIKKMLGNPENKPSFLSEKSLEAVFKHLAKKFPNIDSKSSTLSPIQNIKADVVKSLSLYYYTFVDIMDLKDHVTDLLTTIDACQVHLDIALNYDLTKQYLDLMTTYVSIMVLVSKVDDRRLVLSLFNVAHEFLHGAGDTSFPRLGQMVQDYDHPMKKMSEEFVPHSGPITDMVQCEYLSQDVMEKWIIFGLMLCYQYLQEAKAWDLWKQVLQSGYIVQLCRDEVLHIHGFIVSFFETIKGHNMKKKIDDVREFQHSALQTSPGIHKERRKFLRSALRELTQIYADQPGLLGPKALYVWQGLSVTRDEIHWLLRHFDNPPSKRHNIKLSQEDFVDRQLPELLFYMEELRGLVKKYNQVLQRYFVQYLSGYDSVLLNQLIQNLAVCPEDESIILSSLYNTVASLTVKQVEENVLFDFRGIRLDWFRLQAYTSVGKAALILKDHIDIAKHMNTICFHTKMVDYLDQMLVETSDLSIYCFYTQIYEHQFKQCMEFPAQHRFSIVFPMICAHFMNATHELCPEERHSIGTTSVQYTHWFLKEMSDEVNQVITAICEEQCMLSDKARLHAIQVDPGTYCNDLTEEDDSSAEEGETNTGKLKYVENKKQTNKVPNISQNNGEQPPTSLVKTDSSMDSNIKDQTQESDRVVNNDLPCDSDLKNNVGTTQSCSKTEGENCKSMDSESKGDILKSSEIKVDTTNDNKTGDNSLVLEEDVDKPTAKSIPCESLNLEKDLEKNVNTETEKLTENENVQPSEEENTNENIEIRTKEKGDTVVVNPDRDSPSTESTKELCYAINYCNVIQVWEHGFVPREFFLQHLETRFNKALVGMMMYNPDTSEIAKPSELLNSVKSVMNVLQGLENYVNIDIARIFNSVLPQQTQHIDSFTGEKTITANYTNCVLPQQTQHIDSFTGEKTITANYTNWYLEVLLRRVTVNAGQNPVIFSPNHKAFVSIQTDGNQFFAAEEYADLTELRALAELIGPYGMKYMGERLMNHVASQVDELKKLVVGNKEVLQKLRTNYDKPEVMRDLYRQLTNVDSVLLRMTIIGVLLSFRQLAQEALIDVLEDRIPFLMASVKDLQHFVPSTKDLKMKTVVNKVVNEMSSASGLSCDVDPTLINALRQQKSGETARENEYEVACLLMVFVAVAIPKLARQDSSVYKASLEGNVNNCHCLALAVNQLAGALFSIHGPGDVHDRLQEFLALASSSLLRLGQENDKEAVKNRESVYILLDKIVTESPFLTMDLLESCFPYALLRNAYHSVYKASAADV</sequence>
<feature type="compositionally biased region" description="Basic and acidic residues" evidence="2">
    <location>
        <begin position="662"/>
        <end position="674"/>
    </location>
</feature>
<dbReference type="GO" id="GO:0048812">
    <property type="term" value="P:neuron projection morphogenesis"/>
    <property type="evidence" value="ECO:0007669"/>
    <property type="project" value="TreeGrafter"/>
</dbReference>
<dbReference type="GO" id="GO:0031209">
    <property type="term" value="C:SCAR complex"/>
    <property type="evidence" value="ECO:0007669"/>
    <property type="project" value="TreeGrafter"/>
</dbReference>
<keyword evidence="4" id="KW-1185">Reference proteome</keyword>
<dbReference type="GO" id="GO:0016477">
    <property type="term" value="P:cell migration"/>
    <property type="evidence" value="ECO:0007669"/>
    <property type="project" value="TreeGrafter"/>
</dbReference>
<dbReference type="EMBL" id="CAJPWZ010002187">
    <property type="protein sequence ID" value="CAG2232656.1"/>
    <property type="molecule type" value="Genomic_DNA"/>
</dbReference>
<reference evidence="3" key="1">
    <citation type="submission" date="2021-03" db="EMBL/GenBank/DDBJ databases">
        <authorList>
            <person name="Bekaert M."/>
        </authorList>
    </citation>
    <scope>NUCLEOTIDE SEQUENCE</scope>
</reference>
<dbReference type="PANTHER" id="PTHR12093:SF10">
    <property type="entry name" value="MEMBRANE-ASSOCIATED PROTEIN HEM"/>
    <property type="match status" value="1"/>
</dbReference>
<evidence type="ECO:0000313" key="3">
    <source>
        <dbReference type="EMBL" id="CAG2232656.1"/>
    </source>
</evidence>
<feature type="compositionally biased region" description="Polar residues" evidence="2">
    <location>
        <begin position="685"/>
        <end position="696"/>
    </location>
</feature>
<dbReference type="InterPro" id="IPR019137">
    <property type="entry name" value="Nck-associated_protein-1"/>
</dbReference>
<evidence type="ECO:0000256" key="2">
    <source>
        <dbReference type="SAM" id="MobiDB-lite"/>
    </source>
</evidence>
<gene>
    <name evidence="3" type="ORF">MEDL_45277</name>
</gene>
<comment type="caution">
    <text evidence="3">The sequence shown here is derived from an EMBL/GenBank/DDBJ whole genome shotgun (WGS) entry which is preliminary data.</text>
</comment>
<dbReference type="GO" id="GO:0030031">
    <property type="term" value="P:cell projection assembly"/>
    <property type="evidence" value="ECO:0007669"/>
    <property type="project" value="TreeGrafter"/>
</dbReference>
<feature type="region of interest" description="Disordered" evidence="2">
    <location>
        <begin position="761"/>
        <end position="786"/>
    </location>
</feature>
<evidence type="ECO:0000256" key="1">
    <source>
        <dbReference type="ARBA" id="ARBA00037947"/>
    </source>
</evidence>
<dbReference type="GO" id="GO:0030866">
    <property type="term" value="P:cortical actin cytoskeleton organization"/>
    <property type="evidence" value="ECO:0007669"/>
    <property type="project" value="TreeGrafter"/>
</dbReference>
<feature type="compositionally biased region" description="Acidic residues" evidence="2">
    <location>
        <begin position="607"/>
        <end position="619"/>
    </location>
</feature>
<feature type="region of interest" description="Disordered" evidence="2">
    <location>
        <begin position="607"/>
        <end position="732"/>
    </location>
</feature>
<dbReference type="EMBL" id="CAJPWZ010002187">
    <property type="protein sequence ID" value="CAG2232658.1"/>
    <property type="molecule type" value="Genomic_DNA"/>
</dbReference>
<accession>A0A8S3TV25</accession>
<protein>
    <submittedName>
        <fullName evidence="3">NCKAP1</fullName>
    </submittedName>
</protein>
<proteinExistence type="inferred from homology"/>
<name>A0A8S3TV25_MYTED</name>
<feature type="compositionally biased region" description="Basic and acidic residues" evidence="2">
    <location>
        <begin position="761"/>
        <end position="772"/>
    </location>
</feature>
<evidence type="ECO:0000313" key="4">
    <source>
        <dbReference type="Proteomes" id="UP000683360"/>
    </source>
</evidence>
<dbReference type="OrthoDB" id="548214at2759"/>
<dbReference type="Proteomes" id="UP000683360">
    <property type="component" value="Unassembled WGS sequence"/>
</dbReference>
<dbReference type="PANTHER" id="PTHR12093">
    <property type="entry name" value="NCK-ASSOCIATED PROTEIN 1"/>
    <property type="match status" value="1"/>
</dbReference>
<organism evidence="3 4">
    <name type="scientific">Mytilus edulis</name>
    <name type="common">Blue mussel</name>
    <dbReference type="NCBI Taxonomy" id="6550"/>
    <lineage>
        <taxon>Eukaryota</taxon>
        <taxon>Metazoa</taxon>
        <taxon>Spiralia</taxon>
        <taxon>Lophotrochozoa</taxon>
        <taxon>Mollusca</taxon>
        <taxon>Bivalvia</taxon>
        <taxon>Autobranchia</taxon>
        <taxon>Pteriomorphia</taxon>
        <taxon>Mytilida</taxon>
        <taxon>Mytiloidea</taxon>
        <taxon>Mytilidae</taxon>
        <taxon>Mytilinae</taxon>
        <taxon>Mytilus</taxon>
    </lineage>
</organism>
<dbReference type="Pfam" id="PF09735">
    <property type="entry name" value="Nckap1"/>
    <property type="match status" value="4"/>
</dbReference>
<feature type="compositionally biased region" description="Polar residues" evidence="2">
    <location>
        <begin position="635"/>
        <end position="661"/>
    </location>
</feature>